<dbReference type="PRINTS" id="PR00069">
    <property type="entry name" value="ALDKETRDTASE"/>
</dbReference>
<evidence type="ECO:0000313" key="7">
    <source>
        <dbReference type="EMBL" id="OMO52396.1"/>
    </source>
</evidence>
<dbReference type="PROSITE" id="PS00062">
    <property type="entry name" value="ALDOKETO_REDUCTASE_2"/>
    <property type="match status" value="1"/>
</dbReference>
<dbReference type="STRING" id="93759.A0A1R3G2U5"/>
<evidence type="ECO:0000256" key="5">
    <source>
        <dbReference type="PIRSR" id="PIRSR000097-3"/>
    </source>
</evidence>
<dbReference type="OrthoDB" id="416253at2759"/>
<dbReference type="PANTHER" id="PTHR11732">
    <property type="entry name" value="ALDO/KETO REDUCTASE"/>
    <property type="match status" value="1"/>
</dbReference>
<dbReference type="Pfam" id="PF00248">
    <property type="entry name" value="Aldo_ket_red"/>
    <property type="match status" value="1"/>
</dbReference>
<feature type="domain" description="NADP-dependent oxidoreductase" evidence="6">
    <location>
        <begin position="4"/>
        <end position="277"/>
    </location>
</feature>
<proteinExistence type="predicted"/>
<comment type="caution">
    <text evidence="7">The sequence shown here is derived from an EMBL/GenBank/DDBJ whole genome shotgun (WGS) entry which is preliminary data.</text>
</comment>
<dbReference type="PIRSF" id="PIRSF000097">
    <property type="entry name" value="AKR"/>
    <property type="match status" value="1"/>
</dbReference>
<keyword evidence="8" id="KW-1185">Reference proteome</keyword>
<protein>
    <submittedName>
        <fullName evidence="7">Aldo/keto reductase</fullName>
    </submittedName>
</protein>
<dbReference type="SUPFAM" id="SSF51430">
    <property type="entry name" value="NAD(P)-linked oxidoreductase"/>
    <property type="match status" value="1"/>
</dbReference>
<evidence type="ECO:0000259" key="6">
    <source>
        <dbReference type="Pfam" id="PF00248"/>
    </source>
</evidence>
<evidence type="ECO:0000313" key="8">
    <source>
        <dbReference type="Proteomes" id="UP000187203"/>
    </source>
</evidence>
<evidence type="ECO:0000256" key="3">
    <source>
        <dbReference type="PIRSR" id="PIRSR000097-1"/>
    </source>
</evidence>
<reference evidence="8" key="1">
    <citation type="submission" date="2013-09" db="EMBL/GenBank/DDBJ databases">
        <title>Corchorus olitorius genome sequencing.</title>
        <authorList>
            <person name="Alam M."/>
            <person name="Haque M.S."/>
            <person name="Islam M.S."/>
            <person name="Emdad E.M."/>
            <person name="Islam M.M."/>
            <person name="Ahmed B."/>
            <person name="Halim A."/>
            <person name="Hossen Q.M.M."/>
            <person name="Hossain M.Z."/>
            <person name="Ahmed R."/>
            <person name="Khan M.M."/>
            <person name="Islam R."/>
            <person name="Rashid M.M."/>
            <person name="Khan S.A."/>
            <person name="Rahman M.S."/>
            <person name="Alam M."/>
            <person name="Yahiya A.S."/>
            <person name="Khan M.S."/>
            <person name="Azam M.S."/>
            <person name="Haque T."/>
            <person name="Lashkar M.Z.H."/>
            <person name="Akhand A.I."/>
            <person name="Morshed G."/>
            <person name="Roy S."/>
            <person name="Uddin K.S."/>
            <person name="Rabeya T."/>
            <person name="Hossain A.S."/>
            <person name="Chowdhury A."/>
            <person name="Snigdha A.R."/>
            <person name="Mortoza M.S."/>
            <person name="Matin S.A."/>
            <person name="Hoque S.M.E."/>
            <person name="Islam M.K."/>
            <person name="Roy D.K."/>
            <person name="Haider R."/>
            <person name="Moosa M.M."/>
            <person name="Elias S.M."/>
            <person name="Hasan A.M."/>
            <person name="Jahan S."/>
            <person name="Shafiuddin M."/>
            <person name="Mahmood N."/>
            <person name="Shommy N.S."/>
        </authorList>
    </citation>
    <scope>NUCLEOTIDE SEQUENCE [LARGE SCALE GENOMIC DNA]</scope>
    <source>
        <strain evidence="8">cv. O-4</strain>
    </source>
</reference>
<dbReference type="InterPro" id="IPR023210">
    <property type="entry name" value="NADP_OxRdtase_dom"/>
</dbReference>
<dbReference type="GO" id="GO:0016616">
    <property type="term" value="F:oxidoreductase activity, acting on the CH-OH group of donors, NAD or NADP as acceptor"/>
    <property type="evidence" value="ECO:0007669"/>
    <property type="project" value="InterPro"/>
</dbReference>
<dbReference type="Proteomes" id="UP000187203">
    <property type="component" value="Unassembled WGS sequence"/>
</dbReference>
<dbReference type="InterPro" id="IPR018170">
    <property type="entry name" value="Aldo/ket_reductase_CS"/>
</dbReference>
<accession>A0A1R3G2U5</accession>
<evidence type="ECO:0000256" key="1">
    <source>
        <dbReference type="ARBA" id="ARBA00004721"/>
    </source>
</evidence>
<dbReference type="FunFam" id="3.20.20.100:FF:000014">
    <property type="entry name" value="NAD(P)-linked oxidoreductase superfamily protein"/>
    <property type="match status" value="1"/>
</dbReference>
<dbReference type="InterPro" id="IPR020471">
    <property type="entry name" value="AKR"/>
</dbReference>
<organism evidence="7 8">
    <name type="scientific">Corchorus olitorius</name>
    <dbReference type="NCBI Taxonomy" id="93759"/>
    <lineage>
        <taxon>Eukaryota</taxon>
        <taxon>Viridiplantae</taxon>
        <taxon>Streptophyta</taxon>
        <taxon>Embryophyta</taxon>
        <taxon>Tracheophyta</taxon>
        <taxon>Spermatophyta</taxon>
        <taxon>Magnoliopsida</taxon>
        <taxon>eudicotyledons</taxon>
        <taxon>Gunneridae</taxon>
        <taxon>Pentapetalae</taxon>
        <taxon>rosids</taxon>
        <taxon>malvids</taxon>
        <taxon>Malvales</taxon>
        <taxon>Malvaceae</taxon>
        <taxon>Grewioideae</taxon>
        <taxon>Apeibeae</taxon>
        <taxon>Corchorus</taxon>
    </lineage>
</organism>
<evidence type="ECO:0000256" key="2">
    <source>
        <dbReference type="ARBA" id="ARBA00023002"/>
    </source>
</evidence>
<keyword evidence="2" id="KW-0560">Oxidoreductase</keyword>
<dbReference type="AlphaFoldDB" id="A0A1R3G2U5"/>
<feature type="binding site" evidence="4">
    <location>
        <position position="104"/>
    </location>
    <ligand>
        <name>substrate</name>
    </ligand>
</feature>
<dbReference type="PROSITE" id="PS00063">
    <property type="entry name" value="ALDOKETO_REDUCTASE_3"/>
    <property type="match status" value="1"/>
</dbReference>
<dbReference type="InterPro" id="IPR036812">
    <property type="entry name" value="NAD(P)_OxRdtase_dom_sf"/>
</dbReference>
<dbReference type="Gene3D" id="3.20.20.100">
    <property type="entry name" value="NADP-dependent oxidoreductase domain"/>
    <property type="match status" value="1"/>
</dbReference>
<dbReference type="PROSITE" id="PS00798">
    <property type="entry name" value="ALDOKETO_REDUCTASE_1"/>
    <property type="match status" value="1"/>
</dbReference>
<dbReference type="EMBL" id="AWUE01023866">
    <property type="protein sequence ID" value="OMO52396.1"/>
    <property type="molecule type" value="Genomic_DNA"/>
</dbReference>
<gene>
    <name evidence="7" type="ORF">COLO4_37226</name>
</gene>
<feature type="active site" description="Proton donor" evidence="3">
    <location>
        <position position="41"/>
    </location>
</feature>
<dbReference type="GO" id="GO:0044550">
    <property type="term" value="P:secondary metabolite biosynthetic process"/>
    <property type="evidence" value="ECO:0007669"/>
    <property type="project" value="UniProtKB-ARBA"/>
</dbReference>
<feature type="site" description="Lowers pKa of active site Tyr" evidence="5">
    <location>
        <position position="71"/>
    </location>
</feature>
<sequence>MPILGFGTASYPLGETNSDTKLAFLQAIKHGYRHFDTASIYGTEQPLGEAIVEAISVGLIKSRDELFITSKLWCGDAHGDLVVPALRRSLENLKLDYLDLYLIHGPVSFKKGVEGYLRDEKDHVAMDFGAVWAAMEDCQRLGLTKSIGVSNFSCKKVADILATAKIPPAVNQVEMNPLWQQKKLREFCNANGILLSAFSPLGGKGTSWGTDRVLECEVLKEIAKAKGKTLAQVCLRWAYEQGVSIIVKSFNNERMKQNLEIFDWSLSEDEVNKINEIPQRRGYQGENIISKYGPFKTPEELWDGEI</sequence>
<dbReference type="CDD" id="cd19124">
    <property type="entry name" value="AKR_AKR4A_4B"/>
    <property type="match status" value="1"/>
</dbReference>
<name>A0A1R3G2U5_9ROSI</name>
<comment type="pathway">
    <text evidence="1">Secondary metabolite biosynthesis; terpenoid biosynthesis.</text>
</comment>
<evidence type="ECO:0000256" key="4">
    <source>
        <dbReference type="PIRSR" id="PIRSR000097-2"/>
    </source>
</evidence>
<dbReference type="InterPro" id="IPR044497">
    <property type="entry name" value="AKR4A/B"/>
</dbReference>